<reference evidence="1 2" key="1">
    <citation type="submission" date="2018-07" db="EMBL/GenBank/DDBJ databases">
        <title>Genomic Encyclopedia of Type Strains, Phase IV (KMG-IV): sequencing the most valuable type-strain genomes for metagenomic binning, comparative biology and taxonomic classification.</title>
        <authorList>
            <person name="Goeker M."/>
        </authorList>
    </citation>
    <scope>NUCLEOTIDE SEQUENCE [LARGE SCALE GENOMIC DNA]</scope>
    <source>
        <strain evidence="1 2">DSM 26407</strain>
    </source>
</reference>
<accession>A0A369CF92</accession>
<evidence type="ECO:0000313" key="2">
    <source>
        <dbReference type="Proteomes" id="UP000252707"/>
    </source>
</evidence>
<name>A0A369CF92_9GAMM</name>
<dbReference type="EMBL" id="QPJY01000002">
    <property type="protein sequence ID" value="RCX31775.1"/>
    <property type="molecule type" value="Genomic_DNA"/>
</dbReference>
<dbReference type="Proteomes" id="UP000252707">
    <property type="component" value="Unassembled WGS sequence"/>
</dbReference>
<keyword evidence="2" id="KW-1185">Reference proteome</keyword>
<organism evidence="1 2">
    <name type="scientific">Thioalbus denitrificans</name>
    <dbReference type="NCBI Taxonomy" id="547122"/>
    <lineage>
        <taxon>Bacteria</taxon>
        <taxon>Pseudomonadati</taxon>
        <taxon>Pseudomonadota</taxon>
        <taxon>Gammaproteobacteria</taxon>
        <taxon>Chromatiales</taxon>
        <taxon>Ectothiorhodospiraceae</taxon>
        <taxon>Thioalbus</taxon>
    </lineage>
</organism>
<sequence length="108" mass="11945">MEARTVSISVARNRELIITVFDAKQTPTRVNLRKNMAFTCSSGTAAIAWAHGSLDPLAVYYESQTITLHRAVDGSLVVGQRYTGRGYVFLVPFSDSSSSWARFQRVGE</sequence>
<proteinExistence type="predicted"/>
<protein>
    <submittedName>
        <fullName evidence="1">Uncharacterized protein</fullName>
    </submittedName>
</protein>
<dbReference type="AlphaFoldDB" id="A0A369CF92"/>
<evidence type="ECO:0000313" key="1">
    <source>
        <dbReference type="EMBL" id="RCX31775.1"/>
    </source>
</evidence>
<gene>
    <name evidence="1" type="ORF">DFQ59_102122</name>
</gene>
<comment type="caution">
    <text evidence="1">The sequence shown here is derived from an EMBL/GenBank/DDBJ whole genome shotgun (WGS) entry which is preliminary data.</text>
</comment>
<dbReference type="RefSeq" id="WP_114278621.1">
    <property type="nucleotide sequence ID" value="NZ_QPJY01000002.1"/>
</dbReference>